<organism evidence="1 2">
    <name type="scientific">Verticillium longisporum</name>
    <name type="common">Verticillium dahliae var. longisporum</name>
    <dbReference type="NCBI Taxonomy" id="100787"/>
    <lineage>
        <taxon>Eukaryota</taxon>
        <taxon>Fungi</taxon>
        <taxon>Dikarya</taxon>
        <taxon>Ascomycota</taxon>
        <taxon>Pezizomycotina</taxon>
        <taxon>Sordariomycetes</taxon>
        <taxon>Hypocreomycetidae</taxon>
        <taxon>Glomerellales</taxon>
        <taxon>Plectosphaerellaceae</taxon>
        <taxon>Verticillium</taxon>
    </lineage>
</organism>
<feature type="non-terminal residue" evidence="1">
    <location>
        <position position="132"/>
    </location>
</feature>
<accession>A0A0G4KG14</accession>
<gene>
    <name evidence="1" type="ORF">BN1723_000218</name>
</gene>
<evidence type="ECO:0000313" key="2">
    <source>
        <dbReference type="Proteomes" id="UP000045706"/>
    </source>
</evidence>
<evidence type="ECO:0000313" key="1">
    <source>
        <dbReference type="EMBL" id="CRJ87002.1"/>
    </source>
</evidence>
<dbReference type="EMBL" id="CVQI01000001">
    <property type="protein sequence ID" value="CRJ87002.1"/>
    <property type="molecule type" value="Genomic_DNA"/>
</dbReference>
<protein>
    <submittedName>
        <fullName evidence="1">Uncharacterized protein</fullName>
    </submittedName>
</protein>
<dbReference type="AlphaFoldDB" id="A0A0G4KG14"/>
<name>A0A0G4KG14_VERLO</name>
<proteinExistence type="predicted"/>
<dbReference type="Proteomes" id="UP000045706">
    <property type="component" value="Unassembled WGS sequence"/>
</dbReference>
<reference evidence="2" key="1">
    <citation type="submission" date="2015-05" db="EMBL/GenBank/DDBJ databases">
        <authorList>
            <person name="Fogelqvist Johan"/>
        </authorList>
    </citation>
    <scope>NUCLEOTIDE SEQUENCE [LARGE SCALE GENOMIC DNA]</scope>
</reference>
<sequence>QRASSTKLLDCRANNVRRKQLNSWVHQCTSFLLKFQTSASRAYKASLLALESAGRPHRYGTPSLNKSTKANPPKYAQDTIRQVNPPVVARPSLPPHSGGERFGNCVVACEKIMVFAVEQRLESVVGESGLVG</sequence>
<feature type="non-terminal residue" evidence="1">
    <location>
        <position position="1"/>
    </location>
</feature>